<organism evidence="1 2">
    <name type="scientific">Coprinopsis marcescibilis</name>
    <name type="common">Agaric fungus</name>
    <name type="synonym">Psathyrella marcescibilis</name>
    <dbReference type="NCBI Taxonomy" id="230819"/>
    <lineage>
        <taxon>Eukaryota</taxon>
        <taxon>Fungi</taxon>
        <taxon>Dikarya</taxon>
        <taxon>Basidiomycota</taxon>
        <taxon>Agaricomycotina</taxon>
        <taxon>Agaricomycetes</taxon>
        <taxon>Agaricomycetidae</taxon>
        <taxon>Agaricales</taxon>
        <taxon>Agaricineae</taxon>
        <taxon>Psathyrellaceae</taxon>
        <taxon>Coprinopsis</taxon>
    </lineage>
</organism>
<evidence type="ECO:0000313" key="2">
    <source>
        <dbReference type="Proteomes" id="UP000307440"/>
    </source>
</evidence>
<dbReference type="AlphaFoldDB" id="A0A5C3L3Z7"/>
<keyword evidence="2" id="KW-1185">Reference proteome</keyword>
<reference evidence="1 2" key="1">
    <citation type="journal article" date="2019" name="Nat. Ecol. Evol.">
        <title>Megaphylogeny resolves global patterns of mushroom evolution.</title>
        <authorList>
            <person name="Varga T."/>
            <person name="Krizsan K."/>
            <person name="Foldi C."/>
            <person name="Dima B."/>
            <person name="Sanchez-Garcia M."/>
            <person name="Sanchez-Ramirez S."/>
            <person name="Szollosi G.J."/>
            <person name="Szarkandi J.G."/>
            <person name="Papp V."/>
            <person name="Albert L."/>
            <person name="Andreopoulos W."/>
            <person name="Angelini C."/>
            <person name="Antonin V."/>
            <person name="Barry K.W."/>
            <person name="Bougher N.L."/>
            <person name="Buchanan P."/>
            <person name="Buyck B."/>
            <person name="Bense V."/>
            <person name="Catcheside P."/>
            <person name="Chovatia M."/>
            <person name="Cooper J."/>
            <person name="Damon W."/>
            <person name="Desjardin D."/>
            <person name="Finy P."/>
            <person name="Geml J."/>
            <person name="Haridas S."/>
            <person name="Hughes K."/>
            <person name="Justo A."/>
            <person name="Karasinski D."/>
            <person name="Kautmanova I."/>
            <person name="Kiss B."/>
            <person name="Kocsube S."/>
            <person name="Kotiranta H."/>
            <person name="LaButti K.M."/>
            <person name="Lechner B.E."/>
            <person name="Liimatainen K."/>
            <person name="Lipzen A."/>
            <person name="Lukacs Z."/>
            <person name="Mihaltcheva S."/>
            <person name="Morgado L.N."/>
            <person name="Niskanen T."/>
            <person name="Noordeloos M.E."/>
            <person name="Ohm R.A."/>
            <person name="Ortiz-Santana B."/>
            <person name="Ovrebo C."/>
            <person name="Racz N."/>
            <person name="Riley R."/>
            <person name="Savchenko A."/>
            <person name="Shiryaev A."/>
            <person name="Soop K."/>
            <person name="Spirin V."/>
            <person name="Szebenyi C."/>
            <person name="Tomsovsky M."/>
            <person name="Tulloss R.E."/>
            <person name="Uehling J."/>
            <person name="Grigoriev I.V."/>
            <person name="Vagvolgyi C."/>
            <person name="Papp T."/>
            <person name="Martin F.M."/>
            <person name="Miettinen O."/>
            <person name="Hibbett D.S."/>
            <person name="Nagy L.G."/>
        </authorList>
    </citation>
    <scope>NUCLEOTIDE SEQUENCE [LARGE SCALE GENOMIC DNA]</scope>
    <source>
        <strain evidence="1 2">CBS 121175</strain>
    </source>
</reference>
<dbReference type="EMBL" id="ML210229">
    <property type="protein sequence ID" value="TFK22908.1"/>
    <property type="molecule type" value="Genomic_DNA"/>
</dbReference>
<proteinExistence type="predicted"/>
<dbReference type="Proteomes" id="UP000307440">
    <property type="component" value="Unassembled WGS sequence"/>
</dbReference>
<sequence>MSPWSAVANAQSNTGLRRHKGQLATWSFCVHDWVLFRGDLRKGPRTGCIQSSNTRTLEFGKLAGEEKELEFAAVFTLATPSLRVWASGLRVGCYSKFRRREHLEKLEVPVDLLVAGVFTEGIVIVVIRINSPEGGVPSFDHWALGPGSCKIELEEDLIALRYGDEVVICSVSAAAWLPTCVFLMSWGASSTEGRDLSARISLCLKVEAEGSCGMGWDMLDARVSSQLPAVVQYDVGYRWWDGGRDRRRLRYQYRYRYWGIVLIEGGMYADGVSEDVQRGNVHTLMDLICGGMEFRIVGLFVCCRGGWWDVEESDFSWLGFQGARIWEFGKQLEWIRKVQRSMEDADMRYEETE</sequence>
<name>A0A5C3L3Z7_COPMA</name>
<accession>A0A5C3L3Z7</accession>
<gene>
    <name evidence="1" type="ORF">FA15DRAFT_657115</name>
</gene>
<evidence type="ECO:0000313" key="1">
    <source>
        <dbReference type="EMBL" id="TFK22908.1"/>
    </source>
</evidence>
<protein>
    <submittedName>
        <fullName evidence="1">Uncharacterized protein</fullName>
    </submittedName>
</protein>